<comment type="caution">
    <text evidence="2">The sequence shown here is derived from an EMBL/GenBank/DDBJ whole genome shotgun (WGS) entry which is preliminary data.</text>
</comment>
<keyword evidence="2" id="KW-0547">Nucleotide-binding</keyword>
<organism evidence="2 3">
    <name type="scientific">Candidatus Avichristensenella intestinipullorum</name>
    <dbReference type="NCBI Taxonomy" id="2840693"/>
    <lineage>
        <taxon>Bacteria</taxon>
        <taxon>Bacillati</taxon>
        <taxon>Bacillota</taxon>
        <taxon>Clostridia</taxon>
        <taxon>Candidatus Avichristensenella</taxon>
    </lineage>
</organism>
<gene>
    <name evidence="2" type="ORF">IAA66_08940</name>
</gene>
<keyword evidence="2" id="KW-0067">ATP-binding</keyword>
<dbReference type="PANTHER" id="PTHR42781">
    <property type="entry name" value="SPERMIDINE/PUTRESCINE IMPORT ATP-BINDING PROTEIN POTA"/>
    <property type="match status" value="1"/>
</dbReference>
<keyword evidence="1" id="KW-0813">Transport</keyword>
<reference evidence="2" key="1">
    <citation type="submission" date="2020-10" db="EMBL/GenBank/DDBJ databases">
        <authorList>
            <person name="Gilroy R."/>
        </authorList>
    </citation>
    <scope>NUCLEOTIDE SEQUENCE</scope>
    <source>
        <strain evidence="2">ChiHile30-977</strain>
    </source>
</reference>
<protein>
    <submittedName>
        <fullName evidence="2">ABC transporter ATP-binding protein</fullName>
    </submittedName>
</protein>
<reference evidence="2" key="2">
    <citation type="journal article" date="2021" name="PeerJ">
        <title>Extensive microbial diversity within the chicken gut microbiome revealed by metagenomics and culture.</title>
        <authorList>
            <person name="Gilroy R."/>
            <person name="Ravi A."/>
            <person name="Getino M."/>
            <person name="Pursley I."/>
            <person name="Horton D.L."/>
            <person name="Alikhan N.F."/>
            <person name="Baker D."/>
            <person name="Gharbi K."/>
            <person name="Hall N."/>
            <person name="Watson M."/>
            <person name="Adriaenssens E.M."/>
            <person name="Foster-Nyarko E."/>
            <person name="Jarju S."/>
            <person name="Secka A."/>
            <person name="Antonio M."/>
            <person name="Oren A."/>
            <person name="Chaudhuri R.R."/>
            <person name="La Ragione R."/>
            <person name="Hildebrand F."/>
            <person name="Pallen M.J."/>
        </authorList>
    </citation>
    <scope>NUCLEOTIDE SEQUENCE</scope>
    <source>
        <strain evidence="2">ChiHile30-977</strain>
    </source>
</reference>
<dbReference type="EMBL" id="DVFI01000121">
    <property type="protein sequence ID" value="HIQ63689.1"/>
    <property type="molecule type" value="Genomic_DNA"/>
</dbReference>
<dbReference type="Gene3D" id="3.40.50.300">
    <property type="entry name" value="P-loop containing nucleotide triphosphate hydrolases"/>
    <property type="match status" value="1"/>
</dbReference>
<dbReference type="PANTHER" id="PTHR42781:SF4">
    <property type="entry name" value="SPERMIDINE_PUTRESCINE IMPORT ATP-BINDING PROTEIN POTA"/>
    <property type="match status" value="1"/>
</dbReference>
<name>A0A9D0YX37_9FIRM</name>
<dbReference type="AlphaFoldDB" id="A0A9D0YX37"/>
<accession>A0A9D0YX37</accession>
<evidence type="ECO:0000313" key="3">
    <source>
        <dbReference type="Proteomes" id="UP000886819"/>
    </source>
</evidence>
<dbReference type="GO" id="GO:0005524">
    <property type="term" value="F:ATP binding"/>
    <property type="evidence" value="ECO:0007669"/>
    <property type="project" value="UniProtKB-KW"/>
</dbReference>
<dbReference type="SUPFAM" id="SSF52540">
    <property type="entry name" value="P-loop containing nucleoside triphosphate hydrolases"/>
    <property type="match status" value="1"/>
</dbReference>
<dbReference type="InterPro" id="IPR050093">
    <property type="entry name" value="ABC_SmlMolc_Importer"/>
</dbReference>
<evidence type="ECO:0000256" key="1">
    <source>
        <dbReference type="ARBA" id="ARBA00022448"/>
    </source>
</evidence>
<proteinExistence type="predicted"/>
<sequence>MSFIQIKDVVKSFGDNTVLKNIHLDVEQGEMVTLLGPSGCG</sequence>
<dbReference type="InterPro" id="IPR027417">
    <property type="entry name" value="P-loop_NTPase"/>
</dbReference>
<feature type="non-terminal residue" evidence="2">
    <location>
        <position position="41"/>
    </location>
</feature>
<evidence type="ECO:0000313" key="2">
    <source>
        <dbReference type="EMBL" id="HIQ63689.1"/>
    </source>
</evidence>
<dbReference type="Proteomes" id="UP000886819">
    <property type="component" value="Unassembled WGS sequence"/>
</dbReference>